<name>A0A1I2UHX4_9SPHI</name>
<evidence type="ECO:0000313" key="2">
    <source>
        <dbReference type="Proteomes" id="UP000199666"/>
    </source>
</evidence>
<dbReference type="AlphaFoldDB" id="A0A1I2UHX4"/>
<dbReference type="EMBL" id="FOPP01000002">
    <property type="protein sequence ID" value="SFG76650.1"/>
    <property type="molecule type" value="Genomic_DNA"/>
</dbReference>
<dbReference type="STRING" id="414048.SAMN04489864_102172"/>
<evidence type="ECO:0008006" key="3">
    <source>
        <dbReference type="Google" id="ProtNLM"/>
    </source>
</evidence>
<sequence>MKTDLVEIFQTIRAEMQAYAATGFDARINSETAYDLWSEKEVVIDGKKRSEVYFAGVVIRKGYVGFYYMPVYAEPEIKTIFHPSLLKLLKGKSCFHIKALDEILLNQISDALAAGFKLYKKNGWV</sequence>
<dbReference type="OrthoDB" id="6331972at2"/>
<gene>
    <name evidence="1" type="ORF">SAMN04489864_102172</name>
</gene>
<dbReference type="RefSeq" id="WP_090992231.1">
    <property type="nucleotide sequence ID" value="NZ_FOPP01000002.1"/>
</dbReference>
<reference evidence="1 2" key="1">
    <citation type="submission" date="2016-10" db="EMBL/GenBank/DDBJ databases">
        <authorList>
            <person name="de Groot N.N."/>
        </authorList>
    </citation>
    <scope>NUCLEOTIDE SEQUENCE [LARGE SCALE GENOMIC DNA]</scope>
    <source>
        <strain evidence="1 2">DSM 18684</strain>
    </source>
</reference>
<evidence type="ECO:0000313" key="1">
    <source>
        <dbReference type="EMBL" id="SFG76650.1"/>
    </source>
</evidence>
<proteinExistence type="predicted"/>
<protein>
    <recommendedName>
        <fullName evidence="3">YdhG-like domain-containing protein</fullName>
    </recommendedName>
</protein>
<dbReference type="Proteomes" id="UP000199666">
    <property type="component" value="Unassembled WGS sequence"/>
</dbReference>
<organism evidence="1 2">
    <name type="scientific">Pedobacter insulae</name>
    <dbReference type="NCBI Taxonomy" id="414048"/>
    <lineage>
        <taxon>Bacteria</taxon>
        <taxon>Pseudomonadati</taxon>
        <taxon>Bacteroidota</taxon>
        <taxon>Sphingobacteriia</taxon>
        <taxon>Sphingobacteriales</taxon>
        <taxon>Sphingobacteriaceae</taxon>
        <taxon>Pedobacter</taxon>
    </lineage>
</organism>
<keyword evidence="2" id="KW-1185">Reference proteome</keyword>
<accession>A0A1I2UHX4</accession>